<dbReference type="InterPro" id="IPR031582">
    <property type="entry name" value="TadF"/>
</dbReference>
<reference evidence="3 5" key="2">
    <citation type="submission" date="2015-05" db="EMBL/GenBank/DDBJ databases">
        <title>Photobacterium galathea sp. nov.</title>
        <authorList>
            <person name="Machado H."/>
            <person name="Gram L."/>
        </authorList>
    </citation>
    <scope>NUCLEOTIDE SEQUENCE [LARGE SCALE GENOMIC DNA]</scope>
    <source>
        <strain evidence="3 5">DSM 25995</strain>
    </source>
</reference>
<keyword evidence="1" id="KW-0812">Transmembrane</keyword>
<dbReference type="Pfam" id="PF16964">
    <property type="entry name" value="TadF"/>
    <property type="match status" value="1"/>
</dbReference>
<evidence type="ECO:0000313" key="5">
    <source>
        <dbReference type="Proteomes" id="UP000036426"/>
    </source>
</evidence>
<keyword evidence="1" id="KW-0472">Membrane</keyword>
<comment type="caution">
    <text evidence="2">The sequence shown here is derived from an EMBL/GenBank/DDBJ whole genome shotgun (WGS) entry which is preliminary data.</text>
</comment>
<name>A0A090QQ70_9GAMM</name>
<dbReference type="Proteomes" id="UP000029227">
    <property type="component" value="Unassembled WGS sequence"/>
</dbReference>
<feature type="transmembrane region" description="Helical" evidence="1">
    <location>
        <begin position="12"/>
        <end position="32"/>
    </location>
</feature>
<dbReference type="OrthoDB" id="5876198at2"/>
<sequence length="184" mass="20825">MKKSSNRSRQRGAFAVELAFVMVALCAIFLFTTDLSQKLLLRSQLDRTSFALVNILKERIRYYSEVVDDERVARYPLNQSDSRDMQILAARMLGVPQNKVAIQLDAMINMVPQASFTSPHFEQLHCQPLKPISQQKDLVPVEGGKIFPLYQVTLCAEPENWFLPFFGEKDGVTTITSTSVIPGR</sequence>
<proteinExistence type="predicted"/>
<keyword evidence="1" id="KW-1133">Transmembrane helix</keyword>
<dbReference type="PATRIC" id="fig|754436.4.peg.4694"/>
<evidence type="ECO:0000256" key="1">
    <source>
        <dbReference type="SAM" id="Phobius"/>
    </source>
</evidence>
<dbReference type="RefSeq" id="WP_047876653.1">
    <property type="nucleotide sequence ID" value="NZ_BMYC01000025.1"/>
</dbReference>
<dbReference type="EMBL" id="BBMN01000003">
    <property type="protein sequence ID" value="GAL03959.1"/>
    <property type="molecule type" value="Genomic_DNA"/>
</dbReference>
<dbReference type="AlphaFoldDB" id="A0A090QQ70"/>
<evidence type="ECO:0000313" key="3">
    <source>
        <dbReference type="EMBL" id="KLU98438.1"/>
    </source>
</evidence>
<dbReference type="eggNOG" id="ENOG5032PPT">
    <property type="taxonomic scope" value="Bacteria"/>
</dbReference>
<dbReference type="STRING" id="754436.JCM19237_2110"/>
<accession>A0A090QQ70</accession>
<keyword evidence="5" id="KW-1185">Reference proteome</keyword>
<organism evidence="2 4">
    <name type="scientific">Photobacterium aphoticum</name>
    <dbReference type="NCBI Taxonomy" id="754436"/>
    <lineage>
        <taxon>Bacteria</taxon>
        <taxon>Pseudomonadati</taxon>
        <taxon>Pseudomonadota</taxon>
        <taxon>Gammaproteobacteria</taxon>
        <taxon>Vibrionales</taxon>
        <taxon>Vibrionaceae</taxon>
        <taxon>Photobacterium</taxon>
    </lineage>
</organism>
<protein>
    <submittedName>
        <fullName evidence="2">Flp pilus assembly surface protein TadF ATP/GTP-binding motif</fullName>
    </submittedName>
</protein>
<dbReference type="Proteomes" id="UP000036426">
    <property type="component" value="Unassembled WGS sequence"/>
</dbReference>
<evidence type="ECO:0000313" key="4">
    <source>
        <dbReference type="Proteomes" id="UP000029227"/>
    </source>
</evidence>
<reference evidence="2 4" key="1">
    <citation type="journal article" date="2014" name="Genome Announc.">
        <title>Draft Genome Sequences of Two Vibrionaceae Species, Vibrio ponticus C121 and Photobacterium aphoticum C119, Isolated as Coral Reef Microbiota.</title>
        <authorList>
            <person name="Al-saari N."/>
            <person name="Meirelles P.M."/>
            <person name="Mino S."/>
            <person name="Suda W."/>
            <person name="Oshima K."/>
            <person name="Hattori M."/>
            <person name="Ohkuma M."/>
            <person name="Thompson F.L."/>
            <person name="Gomez-Gil B."/>
            <person name="Sawabe T."/>
            <person name="Sawabe T."/>
        </authorList>
    </citation>
    <scope>NUCLEOTIDE SEQUENCE [LARGE SCALE GENOMIC DNA]</scope>
    <source>
        <strain evidence="2 4">JCM 19237</strain>
    </source>
</reference>
<evidence type="ECO:0000313" key="2">
    <source>
        <dbReference type="EMBL" id="GAL03959.1"/>
    </source>
</evidence>
<dbReference type="EMBL" id="LDOV01000053">
    <property type="protein sequence ID" value="KLU98438.1"/>
    <property type="molecule type" value="Genomic_DNA"/>
</dbReference>
<gene>
    <name evidence="3" type="ORF">ABT58_22350</name>
    <name evidence="2" type="ORF">JCM19237_2110</name>
</gene>